<name>A0ABR1G348_AURAN</name>
<protein>
    <submittedName>
        <fullName evidence="2">Cobalamin synthesis protein</fullName>
    </submittedName>
</protein>
<sequence>MSHFPAPAAPRRTPCNIITGPLGAGKSSAIVNLLANHSDGNWAVLVNEIGDVGIDGAIAKSSGADGSAMVAEIAGGCICCANGVAATVTITRLLRRKPSRLLIEPSGLGHIDELAEVLCKAPLSNALELRGLICIIACDRHARLWEAGENYRDMVHASDVLVLNRRDVDEAKTVDVEHWARELYPPKAVRAGTRGAFAPDLLEVKRLEPLPDHDDCDEDENRAGSRSTWTHVDGVVRTVAARDGHAFVGLRWPKNSRPFDDAALAAACAATVALPGLERFKGVFYVKTRGWVLVQWVRGDAAGTSEPISRSADARLQTIFAGPPLPPAAVAALEQRFFAAQLTA</sequence>
<dbReference type="Pfam" id="PF02492">
    <property type="entry name" value="cobW"/>
    <property type="match status" value="1"/>
</dbReference>
<dbReference type="SUPFAM" id="SSF52540">
    <property type="entry name" value="P-loop containing nucleoside triphosphate hydrolases"/>
    <property type="match status" value="1"/>
</dbReference>
<dbReference type="PANTHER" id="PTHR13748:SF46">
    <property type="entry name" value="ZINC CHAPERONE YEIR"/>
    <property type="match status" value="1"/>
</dbReference>
<organism evidence="2 3">
    <name type="scientific">Aureococcus anophagefferens</name>
    <name type="common">Harmful bloom alga</name>
    <dbReference type="NCBI Taxonomy" id="44056"/>
    <lineage>
        <taxon>Eukaryota</taxon>
        <taxon>Sar</taxon>
        <taxon>Stramenopiles</taxon>
        <taxon>Ochrophyta</taxon>
        <taxon>Pelagophyceae</taxon>
        <taxon>Pelagomonadales</taxon>
        <taxon>Pelagomonadaceae</taxon>
        <taxon>Aureococcus</taxon>
    </lineage>
</organism>
<dbReference type="Gene3D" id="3.40.50.300">
    <property type="entry name" value="P-loop containing nucleotide triphosphate hydrolases"/>
    <property type="match status" value="1"/>
</dbReference>
<dbReference type="InterPro" id="IPR051316">
    <property type="entry name" value="Zinc-reg_GTPase_activator"/>
</dbReference>
<evidence type="ECO:0000313" key="2">
    <source>
        <dbReference type="EMBL" id="KAK7247670.1"/>
    </source>
</evidence>
<comment type="caution">
    <text evidence="2">The sequence shown here is derived from an EMBL/GenBank/DDBJ whole genome shotgun (WGS) entry which is preliminary data.</text>
</comment>
<evidence type="ECO:0000313" key="3">
    <source>
        <dbReference type="Proteomes" id="UP001363151"/>
    </source>
</evidence>
<reference evidence="2 3" key="1">
    <citation type="submission" date="2024-03" db="EMBL/GenBank/DDBJ databases">
        <title>Aureococcus anophagefferens CCMP1851 and Kratosvirus quantuckense: Draft genome of a second virus-susceptible host strain in the model system.</title>
        <authorList>
            <person name="Chase E."/>
            <person name="Truchon A.R."/>
            <person name="Schepens W."/>
            <person name="Wilhelm S.W."/>
        </authorList>
    </citation>
    <scope>NUCLEOTIDE SEQUENCE [LARGE SCALE GENOMIC DNA]</scope>
    <source>
        <strain evidence="2 3">CCMP1851</strain>
    </source>
</reference>
<keyword evidence="3" id="KW-1185">Reference proteome</keyword>
<feature type="domain" description="CobW/HypB/UreG nucleotide-binding" evidence="1">
    <location>
        <begin position="15"/>
        <end position="182"/>
    </location>
</feature>
<dbReference type="Proteomes" id="UP001363151">
    <property type="component" value="Unassembled WGS sequence"/>
</dbReference>
<dbReference type="EMBL" id="JBBJCI010000130">
    <property type="protein sequence ID" value="KAK7247670.1"/>
    <property type="molecule type" value="Genomic_DNA"/>
</dbReference>
<evidence type="ECO:0000259" key="1">
    <source>
        <dbReference type="Pfam" id="PF02492"/>
    </source>
</evidence>
<proteinExistence type="predicted"/>
<dbReference type="InterPro" id="IPR003495">
    <property type="entry name" value="CobW/HypB/UreG_nucleotide-bd"/>
</dbReference>
<dbReference type="PANTHER" id="PTHR13748">
    <property type="entry name" value="COBW-RELATED"/>
    <property type="match status" value="1"/>
</dbReference>
<accession>A0ABR1G348</accession>
<dbReference type="InterPro" id="IPR027417">
    <property type="entry name" value="P-loop_NTPase"/>
</dbReference>
<gene>
    <name evidence="2" type="ORF">SO694_00125050</name>
</gene>